<gene>
    <name evidence="3" type="ORF">KSX_65700</name>
</gene>
<dbReference type="InterPro" id="IPR001555">
    <property type="entry name" value="GART_AS"/>
</dbReference>
<organism evidence="3 4">
    <name type="scientific">Ktedonospora formicarum</name>
    <dbReference type="NCBI Taxonomy" id="2778364"/>
    <lineage>
        <taxon>Bacteria</taxon>
        <taxon>Bacillati</taxon>
        <taxon>Chloroflexota</taxon>
        <taxon>Ktedonobacteria</taxon>
        <taxon>Ktedonobacterales</taxon>
        <taxon>Ktedonobacteraceae</taxon>
        <taxon>Ktedonospora</taxon>
    </lineage>
</organism>
<sequence>MSNSSELESPPRVLFFGMPGAFSAPPLAALLDAGIEVSAVILPVNPLQGAASASIERHEVPTRTRTILPLAHSSLHTNIVQIAAKHSIPIWRVSRLSDALTHATLAGYEPDLICVACFSRLLPASLLHLPRLGCLNVHPSLLPANRGPEPLFWTFREHAHETGVSIHLMNENMDSGPIVLQERIEVLEGISYEQLEERCARLGGDLLARAAWQLYRGEVELIEQDDTQSSYHRFPGEDDFIVHVDQWDARDVYNFIQGVGHWDAPIRIEAPGHEWNAFEVRNCYSYSLEPMPGQSRMIVEDGAFLIRCARGWVRVV</sequence>
<dbReference type="InterPro" id="IPR036477">
    <property type="entry name" value="Formyl_transf_N_sf"/>
</dbReference>
<comment type="caution">
    <text evidence="3">The sequence shown here is derived from an EMBL/GenBank/DDBJ whole genome shotgun (WGS) entry which is preliminary data.</text>
</comment>
<dbReference type="Gene3D" id="3.40.50.12230">
    <property type="match status" value="1"/>
</dbReference>
<proteinExistence type="predicted"/>
<dbReference type="CDD" id="cd08646">
    <property type="entry name" value="FMT_core_Met-tRNA-FMT_N"/>
    <property type="match status" value="1"/>
</dbReference>
<dbReference type="PROSITE" id="PS00373">
    <property type="entry name" value="GART"/>
    <property type="match status" value="1"/>
</dbReference>
<protein>
    <recommendedName>
        <fullName evidence="1">methionyl-tRNA formyltransferase</fullName>
        <ecNumber evidence="1">2.1.2.9</ecNumber>
    </recommendedName>
</protein>
<dbReference type="Pfam" id="PF00551">
    <property type="entry name" value="Formyl_trans_N"/>
    <property type="match status" value="1"/>
</dbReference>
<accession>A0A8J3I1Q1</accession>
<dbReference type="PANTHER" id="PTHR11138">
    <property type="entry name" value="METHIONYL-TRNA FORMYLTRANSFERASE"/>
    <property type="match status" value="1"/>
</dbReference>
<reference evidence="3" key="1">
    <citation type="submission" date="2020-10" db="EMBL/GenBank/DDBJ databases">
        <title>Taxonomic study of unclassified bacteria belonging to the class Ktedonobacteria.</title>
        <authorList>
            <person name="Yabe S."/>
            <person name="Wang C.M."/>
            <person name="Zheng Y."/>
            <person name="Sakai Y."/>
            <person name="Cavaletti L."/>
            <person name="Monciardini P."/>
            <person name="Donadio S."/>
        </authorList>
    </citation>
    <scope>NUCLEOTIDE SEQUENCE</scope>
    <source>
        <strain evidence="3">SOSP1-1</strain>
    </source>
</reference>
<dbReference type="EC" id="2.1.2.9" evidence="1"/>
<dbReference type="EMBL" id="BNJF01000004">
    <property type="protein sequence ID" value="GHO48407.1"/>
    <property type="molecule type" value="Genomic_DNA"/>
</dbReference>
<keyword evidence="4" id="KW-1185">Reference proteome</keyword>
<dbReference type="GO" id="GO:0004479">
    <property type="term" value="F:methionyl-tRNA formyltransferase activity"/>
    <property type="evidence" value="ECO:0007669"/>
    <property type="project" value="UniProtKB-EC"/>
</dbReference>
<dbReference type="InterPro" id="IPR002376">
    <property type="entry name" value="Formyl_transf_N"/>
</dbReference>
<dbReference type="GO" id="GO:0005829">
    <property type="term" value="C:cytosol"/>
    <property type="evidence" value="ECO:0007669"/>
    <property type="project" value="TreeGrafter"/>
</dbReference>
<dbReference type="AlphaFoldDB" id="A0A8J3I1Q1"/>
<dbReference type="Proteomes" id="UP000612362">
    <property type="component" value="Unassembled WGS sequence"/>
</dbReference>
<dbReference type="PANTHER" id="PTHR11138:SF5">
    <property type="entry name" value="METHIONYL-TRNA FORMYLTRANSFERASE, MITOCHONDRIAL"/>
    <property type="match status" value="1"/>
</dbReference>
<dbReference type="SUPFAM" id="SSF53328">
    <property type="entry name" value="Formyltransferase"/>
    <property type="match status" value="1"/>
</dbReference>
<feature type="domain" description="Formyl transferase N-terminal" evidence="2">
    <location>
        <begin position="78"/>
        <end position="210"/>
    </location>
</feature>
<evidence type="ECO:0000313" key="4">
    <source>
        <dbReference type="Proteomes" id="UP000612362"/>
    </source>
</evidence>
<dbReference type="RefSeq" id="WP_220197620.1">
    <property type="nucleotide sequence ID" value="NZ_BNJF01000004.1"/>
</dbReference>
<dbReference type="InterPro" id="IPR041711">
    <property type="entry name" value="Met-tRNA-FMT_N"/>
</dbReference>
<evidence type="ECO:0000259" key="2">
    <source>
        <dbReference type="Pfam" id="PF00551"/>
    </source>
</evidence>
<keyword evidence="3" id="KW-0808">Transferase</keyword>
<name>A0A8J3I1Q1_9CHLR</name>
<evidence type="ECO:0000313" key="3">
    <source>
        <dbReference type="EMBL" id="GHO48407.1"/>
    </source>
</evidence>
<evidence type="ECO:0000256" key="1">
    <source>
        <dbReference type="ARBA" id="ARBA00012261"/>
    </source>
</evidence>